<comment type="function">
    <text evidence="10">Necessary for normal cell division and for the maintenance of normal septation.</text>
</comment>
<dbReference type="OrthoDB" id="9804921at2"/>
<evidence type="ECO:0000313" key="13">
    <source>
        <dbReference type="Proteomes" id="UP000199355"/>
    </source>
</evidence>
<keyword evidence="7 10" id="KW-0342">GTP-binding</keyword>
<dbReference type="PROSITE" id="PS51706">
    <property type="entry name" value="G_ENGB"/>
    <property type="match status" value="1"/>
</dbReference>
<dbReference type="RefSeq" id="WP_092155204.1">
    <property type="nucleotide sequence ID" value="NZ_FNBX01000023.1"/>
</dbReference>
<keyword evidence="5 10" id="KW-0547">Nucleotide-binding</keyword>
<dbReference type="Pfam" id="PF01926">
    <property type="entry name" value="MMR_HSR1"/>
    <property type="match status" value="1"/>
</dbReference>
<dbReference type="Proteomes" id="UP000199355">
    <property type="component" value="Unassembled WGS sequence"/>
</dbReference>
<dbReference type="HAMAP" id="MF_00321">
    <property type="entry name" value="GTPase_EngB"/>
    <property type="match status" value="1"/>
</dbReference>
<evidence type="ECO:0000256" key="7">
    <source>
        <dbReference type="ARBA" id="ARBA00023134"/>
    </source>
</evidence>
<dbReference type="InterPro" id="IPR030393">
    <property type="entry name" value="G_ENGB_dom"/>
</dbReference>
<keyword evidence="8 10" id="KW-0717">Septation</keyword>
<dbReference type="GO" id="GO:0005525">
    <property type="term" value="F:GTP binding"/>
    <property type="evidence" value="ECO:0007669"/>
    <property type="project" value="UniProtKB-UniRule"/>
</dbReference>
<dbReference type="InterPro" id="IPR019987">
    <property type="entry name" value="GTP-bd_ribosome_bio_YsxC"/>
</dbReference>
<dbReference type="SUPFAM" id="SSF52540">
    <property type="entry name" value="P-loop containing nucleoside triphosphate hydrolases"/>
    <property type="match status" value="1"/>
</dbReference>
<dbReference type="PANTHER" id="PTHR11649">
    <property type="entry name" value="MSS1/TRME-RELATED GTP-BINDING PROTEIN"/>
    <property type="match status" value="1"/>
</dbReference>
<keyword evidence="6" id="KW-0460">Magnesium</keyword>
<evidence type="ECO:0000256" key="4">
    <source>
        <dbReference type="ARBA" id="ARBA00022723"/>
    </source>
</evidence>
<evidence type="ECO:0000256" key="6">
    <source>
        <dbReference type="ARBA" id="ARBA00022842"/>
    </source>
</evidence>
<proteinExistence type="inferred from homology"/>
<keyword evidence="3 10" id="KW-0132">Cell division</keyword>
<feature type="domain" description="EngB-type G" evidence="11">
    <location>
        <begin position="21"/>
        <end position="191"/>
    </location>
</feature>
<dbReference type="CDD" id="cd01876">
    <property type="entry name" value="YihA_EngB"/>
    <property type="match status" value="1"/>
</dbReference>
<keyword evidence="13" id="KW-1185">Reference proteome</keyword>
<evidence type="ECO:0000256" key="3">
    <source>
        <dbReference type="ARBA" id="ARBA00022618"/>
    </source>
</evidence>
<evidence type="ECO:0000256" key="5">
    <source>
        <dbReference type="ARBA" id="ARBA00022741"/>
    </source>
</evidence>
<protein>
    <recommendedName>
        <fullName evidence="10">Probable GTP-binding protein EngB</fullName>
    </recommendedName>
</protein>
<dbReference type="AlphaFoldDB" id="A0A1G7QTB7"/>
<keyword evidence="4" id="KW-0479">Metal-binding</keyword>
<name>A0A1G7QTB7_9BACT</name>
<dbReference type="PANTHER" id="PTHR11649:SF13">
    <property type="entry name" value="ENGB-TYPE G DOMAIN-CONTAINING PROTEIN"/>
    <property type="match status" value="1"/>
</dbReference>
<reference evidence="13" key="1">
    <citation type="submission" date="2016-10" db="EMBL/GenBank/DDBJ databases">
        <authorList>
            <person name="Varghese N."/>
            <person name="Submissions S."/>
        </authorList>
    </citation>
    <scope>NUCLEOTIDE SEQUENCE [LARGE SCALE GENOMIC DNA]</scope>
    <source>
        <strain evidence="13">KHC7</strain>
    </source>
</reference>
<sequence>MRPTLALEATVYTPAQLMDRPEAQIALAGRSNVGKSSLLNALAGRRKLAKVSATPGKTRSINFYRVEPAGFYLVDLPGYGYARASHAEREKWARLMEKYFLGCRALRALALLLDCRLPPQQLDKNLVDFARVHGLPLLPVLTKADKCSQRERAARQKEWELLLPRRPLLTAAATGLGLDELWRGLAAAAGATDPAEAAATAAEAAQENALT</sequence>
<dbReference type="Gene3D" id="3.40.50.300">
    <property type="entry name" value="P-loop containing nucleotide triphosphate hydrolases"/>
    <property type="match status" value="1"/>
</dbReference>
<evidence type="ECO:0000256" key="1">
    <source>
        <dbReference type="ARBA" id="ARBA00001946"/>
    </source>
</evidence>
<accession>A0A1G7QTB7</accession>
<evidence type="ECO:0000256" key="10">
    <source>
        <dbReference type="HAMAP-Rule" id="MF_00321"/>
    </source>
</evidence>
<dbReference type="InterPro" id="IPR027417">
    <property type="entry name" value="P-loop_NTPase"/>
</dbReference>
<comment type="cofactor">
    <cofactor evidence="1">
        <name>Mg(2+)</name>
        <dbReference type="ChEBI" id="CHEBI:18420"/>
    </cofactor>
</comment>
<evidence type="ECO:0000259" key="11">
    <source>
        <dbReference type="PROSITE" id="PS51706"/>
    </source>
</evidence>
<dbReference type="GO" id="GO:0005829">
    <property type="term" value="C:cytosol"/>
    <property type="evidence" value="ECO:0007669"/>
    <property type="project" value="TreeGrafter"/>
</dbReference>
<comment type="similarity">
    <text evidence="2 10">Belongs to the TRAFAC class TrmE-Era-EngA-EngB-Septin-like GTPase superfamily. EngB GTPase family.</text>
</comment>
<dbReference type="GO" id="GO:0046872">
    <property type="term" value="F:metal ion binding"/>
    <property type="evidence" value="ECO:0007669"/>
    <property type="project" value="UniProtKB-KW"/>
</dbReference>
<dbReference type="GO" id="GO:0000917">
    <property type="term" value="P:division septum assembly"/>
    <property type="evidence" value="ECO:0007669"/>
    <property type="project" value="UniProtKB-KW"/>
</dbReference>
<evidence type="ECO:0000256" key="2">
    <source>
        <dbReference type="ARBA" id="ARBA00009638"/>
    </source>
</evidence>
<dbReference type="STRING" id="571438.SAMN05192586_12326"/>
<dbReference type="InterPro" id="IPR006073">
    <property type="entry name" value="GTP-bd"/>
</dbReference>
<dbReference type="EMBL" id="FNBX01000023">
    <property type="protein sequence ID" value="SDG01119.1"/>
    <property type="molecule type" value="Genomic_DNA"/>
</dbReference>
<gene>
    <name evidence="10" type="primary">engB</name>
    <name evidence="12" type="ORF">SAMN05192586_12326</name>
</gene>
<evidence type="ECO:0000256" key="8">
    <source>
        <dbReference type="ARBA" id="ARBA00023210"/>
    </source>
</evidence>
<evidence type="ECO:0000256" key="9">
    <source>
        <dbReference type="ARBA" id="ARBA00023306"/>
    </source>
</evidence>
<keyword evidence="9 10" id="KW-0131">Cell cycle</keyword>
<organism evidence="12 13">
    <name type="scientific">Desulfovibrio legallii</name>
    <dbReference type="NCBI Taxonomy" id="571438"/>
    <lineage>
        <taxon>Bacteria</taxon>
        <taxon>Pseudomonadati</taxon>
        <taxon>Thermodesulfobacteriota</taxon>
        <taxon>Desulfovibrionia</taxon>
        <taxon>Desulfovibrionales</taxon>
        <taxon>Desulfovibrionaceae</taxon>
        <taxon>Desulfovibrio</taxon>
    </lineage>
</organism>
<evidence type="ECO:0000313" key="12">
    <source>
        <dbReference type="EMBL" id="SDG01119.1"/>
    </source>
</evidence>
<dbReference type="NCBIfam" id="TIGR03598">
    <property type="entry name" value="GTPase_YsxC"/>
    <property type="match status" value="1"/>
</dbReference>